<keyword evidence="6" id="KW-0675">Receptor</keyword>
<keyword evidence="7" id="KW-0807">Transducer</keyword>
<dbReference type="InterPro" id="IPR022343">
    <property type="entry name" value="GCR1-cAMP_receptor"/>
</dbReference>
<evidence type="ECO:0000256" key="8">
    <source>
        <dbReference type="SAM" id="MobiDB-lite"/>
    </source>
</evidence>
<name>A0AAD7U4J3_9STRA</name>
<feature type="transmembrane region" description="Helical" evidence="9">
    <location>
        <begin position="132"/>
        <end position="153"/>
    </location>
</feature>
<dbReference type="Gene3D" id="1.20.1070.10">
    <property type="entry name" value="Rhodopsin 7-helix transmembrane proteins"/>
    <property type="match status" value="1"/>
</dbReference>
<feature type="transmembrane region" description="Helical" evidence="9">
    <location>
        <begin position="57"/>
        <end position="78"/>
    </location>
</feature>
<keyword evidence="5 9" id="KW-0472">Membrane</keyword>
<feature type="compositionally biased region" description="Acidic residues" evidence="8">
    <location>
        <begin position="359"/>
        <end position="371"/>
    </location>
</feature>
<feature type="domain" description="G-protein coupled receptors family 2 profile 2" evidence="10">
    <location>
        <begin position="22"/>
        <end position="261"/>
    </location>
</feature>
<reference evidence="11" key="1">
    <citation type="submission" date="2023-01" db="EMBL/GenBank/DDBJ databases">
        <title>Metagenome sequencing of chrysophaentin producing Chrysophaeum taylorii.</title>
        <authorList>
            <person name="Davison J."/>
            <person name="Bewley C."/>
        </authorList>
    </citation>
    <scope>NUCLEOTIDE SEQUENCE</scope>
    <source>
        <strain evidence="11">NIES-1699</strain>
    </source>
</reference>
<dbReference type="GO" id="GO:0007166">
    <property type="term" value="P:cell surface receptor signaling pathway"/>
    <property type="evidence" value="ECO:0007669"/>
    <property type="project" value="InterPro"/>
</dbReference>
<keyword evidence="2 9" id="KW-0812">Transmembrane</keyword>
<gene>
    <name evidence="11" type="ORF">CTAYLR_007361</name>
</gene>
<dbReference type="Pfam" id="PF05462">
    <property type="entry name" value="Dicty_CAR"/>
    <property type="match status" value="1"/>
</dbReference>
<dbReference type="PRINTS" id="PR02001">
    <property type="entry name" value="GCR1CAMPR"/>
</dbReference>
<feature type="transmembrane region" description="Helical" evidence="9">
    <location>
        <begin position="98"/>
        <end position="117"/>
    </location>
</feature>
<evidence type="ECO:0000256" key="5">
    <source>
        <dbReference type="ARBA" id="ARBA00023136"/>
    </source>
</evidence>
<organism evidence="11 12">
    <name type="scientific">Chrysophaeum taylorii</name>
    <dbReference type="NCBI Taxonomy" id="2483200"/>
    <lineage>
        <taxon>Eukaryota</taxon>
        <taxon>Sar</taxon>
        <taxon>Stramenopiles</taxon>
        <taxon>Ochrophyta</taxon>
        <taxon>Pelagophyceae</taxon>
        <taxon>Pelagomonadales</taxon>
        <taxon>Pelagomonadaceae</taxon>
        <taxon>Chrysophaeum</taxon>
    </lineage>
</organism>
<evidence type="ECO:0000313" key="11">
    <source>
        <dbReference type="EMBL" id="KAJ8598151.1"/>
    </source>
</evidence>
<feature type="transmembrane region" description="Helical" evidence="9">
    <location>
        <begin position="173"/>
        <end position="194"/>
    </location>
</feature>
<evidence type="ECO:0000256" key="6">
    <source>
        <dbReference type="ARBA" id="ARBA00023170"/>
    </source>
</evidence>
<comment type="subcellular location">
    <subcellularLocation>
        <location evidence="1">Membrane</location>
        <topology evidence="1">Multi-pass membrane protein</topology>
    </subcellularLocation>
</comment>
<evidence type="ECO:0000256" key="1">
    <source>
        <dbReference type="ARBA" id="ARBA00004141"/>
    </source>
</evidence>
<dbReference type="PANTHER" id="PTHR23112">
    <property type="entry name" value="G PROTEIN-COUPLED RECEPTOR 157-RELATED"/>
    <property type="match status" value="1"/>
</dbReference>
<dbReference type="PRINTS" id="PR02000">
    <property type="entry name" value="GCR1PLANT"/>
</dbReference>
<comment type="caution">
    <text evidence="11">The sequence shown here is derived from an EMBL/GenBank/DDBJ whole genome shotgun (WGS) entry which is preliminary data.</text>
</comment>
<evidence type="ECO:0000256" key="2">
    <source>
        <dbReference type="ARBA" id="ARBA00022692"/>
    </source>
</evidence>
<evidence type="ECO:0000313" key="12">
    <source>
        <dbReference type="Proteomes" id="UP001230188"/>
    </source>
</evidence>
<keyword evidence="12" id="KW-1185">Reference proteome</keyword>
<dbReference type="EMBL" id="JAQMWT010000685">
    <property type="protein sequence ID" value="KAJ8598151.1"/>
    <property type="molecule type" value="Genomic_DNA"/>
</dbReference>
<dbReference type="Proteomes" id="UP001230188">
    <property type="component" value="Unassembled WGS sequence"/>
</dbReference>
<protein>
    <recommendedName>
        <fullName evidence="10">G-protein coupled receptors family 2 profile 2 domain-containing protein</fullName>
    </recommendedName>
</protein>
<evidence type="ECO:0000256" key="3">
    <source>
        <dbReference type="ARBA" id="ARBA00022989"/>
    </source>
</evidence>
<evidence type="ECO:0000259" key="10">
    <source>
        <dbReference type="PROSITE" id="PS50261"/>
    </source>
</evidence>
<evidence type="ECO:0000256" key="9">
    <source>
        <dbReference type="SAM" id="Phobius"/>
    </source>
</evidence>
<dbReference type="PANTHER" id="PTHR23112:SF0">
    <property type="entry name" value="TRANSMEMBRANE PROTEIN 116"/>
    <property type="match status" value="1"/>
</dbReference>
<evidence type="ECO:0000256" key="7">
    <source>
        <dbReference type="ARBA" id="ARBA00023224"/>
    </source>
</evidence>
<feature type="transmembrane region" description="Helical" evidence="9">
    <location>
        <begin position="22"/>
        <end position="45"/>
    </location>
</feature>
<sequence>MEDVTWGGERRLLEYDFSDRKLGVLLAIAVTESVVSFLGGLFIVTSFLKFDSLRSKFAFEQVANMALADMGSCVTYFFGSPRDRSVLCNVQAVLQQAFELTSVLWATAIASTLSLAIRRRESLDPRKLRTRIYVYAWGAPFVVSLLPLSTSSYGSAGAWCWIRNKPRASSHAWRFTIFYAPIWLAIIYNGVVYAQSAALLRRLSTIAGDDAAAKLKVAIARLVKYPLILVVCWFFPTVNRIQQIVQPRRPIFSLYVLTVLSRSALGALNALAFGNTEVVKNEWLRALERAGIVDTLEDDALVWSFPDDGKHDIADRNPVVELGKDACSIELSARPQQQPASVPRHLETEDERRMTAGSIDEDDDGLDQVEL</sequence>
<dbReference type="PROSITE" id="PS50261">
    <property type="entry name" value="G_PROTEIN_RECEP_F2_4"/>
    <property type="match status" value="1"/>
</dbReference>
<evidence type="ECO:0000256" key="4">
    <source>
        <dbReference type="ARBA" id="ARBA00023040"/>
    </source>
</evidence>
<dbReference type="AlphaFoldDB" id="A0AAD7U4J3"/>
<dbReference type="GO" id="GO:0004930">
    <property type="term" value="F:G protein-coupled receptor activity"/>
    <property type="evidence" value="ECO:0007669"/>
    <property type="project" value="UniProtKB-KW"/>
</dbReference>
<dbReference type="InterPro" id="IPR022340">
    <property type="entry name" value="GPCR_GCR1_put"/>
</dbReference>
<dbReference type="InterPro" id="IPR017981">
    <property type="entry name" value="GPCR_2-like_7TM"/>
</dbReference>
<accession>A0AAD7U4J3</accession>
<feature type="compositionally biased region" description="Basic and acidic residues" evidence="8">
    <location>
        <begin position="344"/>
        <end position="354"/>
    </location>
</feature>
<dbReference type="GO" id="GO:0007189">
    <property type="term" value="P:adenylate cyclase-activating G protein-coupled receptor signaling pathway"/>
    <property type="evidence" value="ECO:0007669"/>
    <property type="project" value="TreeGrafter"/>
</dbReference>
<keyword evidence="3 9" id="KW-1133">Transmembrane helix</keyword>
<keyword evidence="4" id="KW-0297">G-protein coupled receptor</keyword>
<feature type="transmembrane region" description="Helical" evidence="9">
    <location>
        <begin position="215"/>
        <end position="236"/>
    </location>
</feature>
<dbReference type="GO" id="GO:0005886">
    <property type="term" value="C:plasma membrane"/>
    <property type="evidence" value="ECO:0007669"/>
    <property type="project" value="TreeGrafter"/>
</dbReference>
<proteinExistence type="predicted"/>
<dbReference type="SUPFAM" id="SSF81321">
    <property type="entry name" value="Family A G protein-coupled receptor-like"/>
    <property type="match status" value="1"/>
</dbReference>
<feature type="region of interest" description="Disordered" evidence="8">
    <location>
        <begin position="333"/>
        <end position="371"/>
    </location>
</feature>